<dbReference type="AlphaFoldDB" id="A0A0L9T430"/>
<reference evidence="2" key="1">
    <citation type="journal article" date="2015" name="Proc. Natl. Acad. Sci. U.S.A.">
        <title>Genome sequencing of adzuki bean (Vigna angularis) provides insight into high starch and low fat accumulation and domestication.</title>
        <authorList>
            <person name="Yang K."/>
            <person name="Tian Z."/>
            <person name="Chen C."/>
            <person name="Luo L."/>
            <person name="Zhao B."/>
            <person name="Wang Z."/>
            <person name="Yu L."/>
            <person name="Li Y."/>
            <person name="Sun Y."/>
            <person name="Li W."/>
            <person name="Chen Y."/>
            <person name="Li Y."/>
            <person name="Zhang Y."/>
            <person name="Ai D."/>
            <person name="Zhao J."/>
            <person name="Shang C."/>
            <person name="Ma Y."/>
            <person name="Wu B."/>
            <person name="Wang M."/>
            <person name="Gao L."/>
            <person name="Sun D."/>
            <person name="Zhang P."/>
            <person name="Guo F."/>
            <person name="Wang W."/>
            <person name="Li Y."/>
            <person name="Wang J."/>
            <person name="Varshney R.K."/>
            <person name="Wang J."/>
            <person name="Ling H.Q."/>
            <person name="Wan P."/>
        </authorList>
    </citation>
    <scope>NUCLEOTIDE SEQUENCE</scope>
    <source>
        <strain evidence="2">cv. Jingnong 6</strain>
    </source>
</reference>
<evidence type="ECO:0000313" key="1">
    <source>
        <dbReference type="EMBL" id="KOM25343.1"/>
    </source>
</evidence>
<sequence>MSSWNKTRKSKLQHCRLHQELFPKYPPRHLLPSKWMIIAKETYTSNTNKQGPTRPDQNDYRAMAGYALVVASTTLQSHCQWVPPYHPHEVSPFHALEHTRSLQD</sequence>
<dbReference type="Proteomes" id="UP000053144">
    <property type="component" value="Unassembled WGS sequence"/>
</dbReference>
<name>A0A0L9T430_PHAAN</name>
<evidence type="ECO:0000313" key="2">
    <source>
        <dbReference type="Proteomes" id="UP000053144"/>
    </source>
</evidence>
<organism evidence="1 2">
    <name type="scientific">Phaseolus angularis</name>
    <name type="common">Azuki bean</name>
    <name type="synonym">Vigna angularis</name>
    <dbReference type="NCBI Taxonomy" id="3914"/>
    <lineage>
        <taxon>Eukaryota</taxon>
        <taxon>Viridiplantae</taxon>
        <taxon>Streptophyta</taxon>
        <taxon>Embryophyta</taxon>
        <taxon>Tracheophyta</taxon>
        <taxon>Spermatophyta</taxon>
        <taxon>Magnoliopsida</taxon>
        <taxon>eudicotyledons</taxon>
        <taxon>Gunneridae</taxon>
        <taxon>Pentapetalae</taxon>
        <taxon>rosids</taxon>
        <taxon>fabids</taxon>
        <taxon>Fabales</taxon>
        <taxon>Fabaceae</taxon>
        <taxon>Papilionoideae</taxon>
        <taxon>50 kb inversion clade</taxon>
        <taxon>NPAAA clade</taxon>
        <taxon>indigoferoid/millettioid clade</taxon>
        <taxon>Phaseoleae</taxon>
        <taxon>Vigna</taxon>
    </lineage>
</organism>
<accession>A0A0L9T430</accession>
<dbReference type="Gramene" id="KOM25343">
    <property type="protein sequence ID" value="KOM25343"/>
    <property type="gene ID" value="LR48_Vigan102s000100"/>
</dbReference>
<gene>
    <name evidence="1" type="ORF">LR48_Vigan102s000100</name>
</gene>
<dbReference type="EMBL" id="KQ258265">
    <property type="protein sequence ID" value="KOM25343.1"/>
    <property type="molecule type" value="Genomic_DNA"/>
</dbReference>
<proteinExistence type="predicted"/>
<protein>
    <submittedName>
        <fullName evidence="1">Uncharacterized protein</fullName>
    </submittedName>
</protein>